<evidence type="ECO:0000313" key="2">
    <source>
        <dbReference type="EMBL" id="OAQ35810.1"/>
    </source>
</evidence>
<dbReference type="AlphaFoldDB" id="A0A197KE76"/>
<organism evidence="2 3">
    <name type="scientific">Linnemannia elongata AG-77</name>
    <dbReference type="NCBI Taxonomy" id="1314771"/>
    <lineage>
        <taxon>Eukaryota</taxon>
        <taxon>Fungi</taxon>
        <taxon>Fungi incertae sedis</taxon>
        <taxon>Mucoromycota</taxon>
        <taxon>Mortierellomycotina</taxon>
        <taxon>Mortierellomycetes</taxon>
        <taxon>Mortierellales</taxon>
        <taxon>Mortierellaceae</taxon>
        <taxon>Linnemannia</taxon>
    </lineage>
</organism>
<evidence type="ECO:0000313" key="3">
    <source>
        <dbReference type="Proteomes" id="UP000078512"/>
    </source>
</evidence>
<dbReference type="EMBL" id="KV442013">
    <property type="protein sequence ID" value="OAQ35810.1"/>
    <property type="molecule type" value="Genomic_DNA"/>
</dbReference>
<keyword evidence="3" id="KW-1185">Reference proteome</keyword>
<dbReference type="Proteomes" id="UP000078512">
    <property type="component" value="Unassembled WGS sequence"/>
</dbReference>
<accession>A0A197KE76</accession>
<evidence type="ECO:0000256" key="1">
    <source>
        <dbReference type="SAM" id="MobiDB-lite"/>
    </source>
</evidence>
<sequence length="158" mass="18767">MLRHQHPQRAQRNLRQQESGYMSKGKGRISNRIMYRNGFFGMTYYYGSQKHKRLQSTSSAIIFPTPSNGTAWILRNRYFSKQLPSIYNKRGTAMIWRSKIYFSRMANQLVKAKHHRTRLALYKTSTHYVREDPQNLRELRNCVQDIRKGLPSNFLHGL</sequence>
<gene>
    <name evidence="2" type="ORF">K457DRAFT_1869968</name>
</gene>
<feature type="compositionally biased region" description="Polar residues" evidence="1">
    <location>
        <begin position="10"/>
        <end position="20"/>
    </location>
</feature>
<proteinExistence type="predicted"/>
<name>A0A197KE76_9FUNG</name>
<reference evidence="2 3" key="1">
    <citation type="submission" date="2016-05" db="EMBL/GenBank/DDBJ databases">
        <title>Genome sequencing reveals origins of a unique bacterial endosymbiosis in the earliest lineages of terrestrial Fungi.</title>
        <authorList>
            <consortium name="DOE Joint Genome Institute"/>
            <person name="Uehling J."/>
            <person name="Gryganskyi A."/>
            <person name="Hameed K."/>
            <person name="Tschaplinski T."/>
            <person name="Misztal P."/>
            <person name="Wu S."/>
            <person name="Desiro A."/>
            <person name="Vande Pol N."/>
            <person name="Du Z.-Y."/>
            <person name="Zienkiewicz A."/>
            <person name="Zienkiewicz K."/>
            <person name="Morin E."/>
            <person name="Tisserant E."/>
            <person name="Splivallo R."/>
            <person name="Hainaut M."/>
            <person name="Henrissat B."/>
            <person name="Ohm R."/>
            <person name="Kuo A."/>
            <person name="Yan J."/>
            <person name="Lipzen A."/>
            <person name="Nolan M."/>
            <person name="Labutti K."/>
            <person name="Barry K."/>
            <person name="Goldstein A."/>
            <person name="Labbe J."/>
            <person name="Schadt C."/>
            <person name="Tuskan G."/>
            <person name="Grigoriev I."/>
            <person name="Martin F."/>
            <person name="Vilgalys R."/>
            <person name="Bonito G."/>
        </authorList>
    </citation>
    <scope>NUCLEOTIDE SEQUENCE [LARGE SCALE GENOMIC DNA]</scope>
    <source>
        <strain evidence="2 3">AG-77</strain>
    </source>
</reference>
<feature type="region of interest" description="Disordered" evidence="1">
    <location>
        <begin position="1"/>
        <end position="26"/>
    </location>
</feature>
<protein>
    <submittedName>
        <fullName evidence="2">Uncharacterized protein</fullName>
    </submittedName>
</protein>